<dbReference type="AlphaFoldDB" id="A0A6J6FUT5"/>
<feature type="transmembrane region" description="Helical" evidence="1">
    <location>
        <begin position="42"/>
        <end position="65"/>
    </location>
</feature>
<keyword evidence="1" id="KW-0812">Transmembrane</keyword>
<proteinExistence type="predicted"/>
<keyword evidence="1" id="KW-0472">Membrane</keyword>
<name>A0A6J6FUT5_9ZZZZ</name>
<organism evidence="2">
    <name type="scientific">freshwater metagenome</name>
    <dbReference type="NCBI Taxonomy" id="449393"/>
    <lineage>
        <taxon>unclassified sequences</taxon>
        <taxon>metagenomes</taxon>
        <taxon>ecological metagenomes</taxon>
    </lineage>
</organism>
<dbReference type="EMBL" id="CAEZUB010000081">
    <property type="protein sequence ID" value="CAB4592836.1"/>
    <property type="molecule type" value="Genomic_DNA"/>
</dbReference>
<reference evidence="2" key="1">
    <citation type="submission" date="2020-05" db="EMBL/GenBank/DDBJ databases">
        <authorList>
            <person name="Chiriac C."/>
            <person name="Salcher M."/>
            <person name="Ghai R."/>
            <person name="Kavagutti S V."/>
        </authorList>
    </citation>
    <scope>NUCLEOTIDE SEQUENCE</scope>
</reference>
<sequence length="138" mass="15004">MAVKSFLSGIFTGTTFLTGAAFLIGAFLAATFLAGDFFAGTFFVGAFFAATFFAEVAFFATAFLATFFATAFLAGFAAFTLFLSALNPATIVLWFFRTTFETFVSNCSKRWLYYTQGLADCGANCLRFNQKAIVSKVR</sequence>
<gene>
    <name evidence="2" type="ORF">UFOPK1775_00720</name>
</gene>
<keyword evidence="1" id="KW-1133">Transmembrane helix</keyword>
<protein>
    <submittedName>
        <fullName evidence="2">Unannotated protein</fullName>
    </submittedName>
</protein>
<feature type="transmembrane region" description="Helical" evidence="1">
    <location>
        <begin position="6"/>
        <end position="30"/>
    </location>
</feature>
<feature type="transmembrane region" description="Helical" evidence="1">
    <location>
        <begin position="71"/>
        <end position="96"/>
    </location>
</feature>
<evidence type="ECO:0000256" key="1">
    <source>
        <dbReference type="SAM" id="Phobius"/>
    </source>
</evidence>
<accession>A0A6J6FUT5</accession>
<evidence type="ECO:0000313" key="2">
    <source>
        <dbReference type="EMBL" id="CAB4592836.1"/>
    </source>
</evidence>